<feature type="domain" description="PAP-associated" evidence="6">
    <location>
        <begin position="281"/>
        <end position="335"/>
    </location>
</feature>
<evidence type="ECO:0000256" key="4">
    <source>
        <dbReference type="ARBA" id="ARBA00022723"/>
    </source>
</evidence>
<dbReference type="InterPro" id="IPR054708">
    <property type="entry name" value="MTPAP-like_central"/>
</dbReference>
<keyword evidence="3" id="KW-0808">Transferase</keyword>
<dbReference type="GO" id="GO:1990817">
    <property type="term" value="F:poly(A) RNA polymerase activity"/>
    <property type="evidence" value="ECO:0007669"/>
    <property type="project" value="UniProtKB-ARBA"/>
</dbReference>
<dbReference type="PANTHER" id="PTHR12271:SF66">
    <property type="entry name" value="TERMINAL URIDYLYLTRANSFERASE TAILOR"/>
    <property type="match status" value="1"/>
</dbReference>
<dbReference type="CDD" id="cd05402">
    <property type="entry name" value="NT_PAP_TUTase"/>
    <property type="match status" value="2"/>
</dbReference>
<feature type="domain" description="Poly(A) RNA polymerase mitochondrial-like central palm" evidence="8">
    <location>
        <begin position="514"/>
        <end position="647"/>
    </location>
</feature>
<accession>A0AAD7ZJL5</accession>
<reference evidence="9" key="1">
    <citation type="journal article" date="2023" name="IScience">
        <title>Live-bearing cockroach genome reveals convergent evolutionary mechanisms linked to viviparity in insects and beyond.</title>
        <authorList>
            <person name="Fouks B."/>
            <person name="Harrison M.C."/>
            <person name="Mikhailova A.A."/>
            <person name="Marchal E."/>
            <person name="English S."/>
            <person name="Carruthers M."/>
            <person name="Jennings E.C."/>
            <person name="Chiamaka E.L."/>
            <person name="Frigard R.A."/>
            <person name="Pippel M."/>
            <person name="Attardo G.M."/>
            <person name="Benoit J.B."/>
            <person name="Bornberg-Bauer E."/>
            <person name="Tobe S.S."/>
        </authorList>
    </citation>
    <scope>NUCLEOTIDE SEQUENCE</scope>
    <source>
        <strain evidence="9">Stay&amp;Tobe</strain>
    </source>
</reference>
<dbReference type="PANTHER" id="PTHR12271">
    <property type="entry name" value="POLY A POLYMERASE CID PAP -RELATED"/>
    <property type="match status" value="1"/>
</dbReference>
<sequence>KLVKYPYAVFQCRLCKYHCDTVNVVEYHIQDDRHLRSMEEDADQYTIQNIPRPTSKQLEYFTCLLEAQIKQHGLDETELTVRHDIASYLNEYISKEMPGFIVRMYGSSAVGIALKTSDLNLELCVPPEGNPSKGLATAFELISKQSNKFHEVRSDFCAEVPAVRFISNVSNVSCSLTLCNNHSYKLAELLRKYVSIDERVQKLGIAFRLWAHYCQLDSTDLCMWPPYAISLLLVYFLQQYPKPVLPVLHELVESQDDENKADNYLEPEELEGKWRSENEMSLGELWLYLFEFYTCEFDANLHVICIEQLDPLLKTNNVRRWQGKKIAIKDPFLPKRNVSRSMITQSGHNYCLMCFRNTYKYFSILQTKTGAIFSKIGRDIGEDCEIYNKAMEANEKIIKKLLSGHHYFVKSVQEPRTVAELESILIAQSSVVNENLKSLVVPAKWAEEMFSKFNDTYLHYEFESRNFIGNQKLPEICSLCQKEGHYKEDCQEELVDTFEVTLPPMERFFMEALDRLCEQVLDKWETSPAALEMRRNITTEIEMYISQFYPTAKLELFGSSCNGFGLVKSDIDICLTFTDSEDGKEFQQVHHLQDKLKKFGPLHSLVPITTAKVPILKFYHSRAELDGDISIYNTLGKQNTRLLKTYADIDPRVKMLGYMIKRFAKVCDMCDASKGSLSSYAYIIMLIYFLQQCKPPVLPVLQELSETEPKPEVIVEDCDAYFYENIQNLKTIWPEYGKNKYSVGELWLKLLYFYSKEFDFSNHVISIRKKELLLRFEKLWTSKCMAIEDPFDLTIIWVLACQGKCIVTSSNHSEEATYTLECATGIFSRADFLWNYTSSTVNILRLEIPQMIEAAVFVRKLAIVAEIVQIENRIGRRQDTTEVENR</sequence>
<dbReference type="AlphaFoldDB" id="A0AAD7ZJL5"/>
<dbReference type="SUPFAM" id="SSF81631">
    <property type="entry name" value="PAP/OAS1 substrate-binding domain"/>
    <property type="match status" value="2"/>
</dbReference>
<keyword evidence="10" id="KW-1185">Reference proteome</keyword>
<proteinExistence type="predicted"/>
<evidence type="ECO:0000256" key="2">
    <source>
        <dbReference type="ARBA" id="ARBA00001946"/>
    </source>
</evidence>
<evidence type="ECO:0000313" key="10">
    <source>
        <dbReference type="Proteomes" id="UP001233999"/>
    </source>
</evidence>
<dbReference type="Pfam" id="PF03828">
    <property type="entry name" value="PAP_assoc"/>
    <property type="match status" value="2"/>
</dbReference>
<dbReference type="GO" id="GO:0050265">
    <property type="term" value="F:RNA uridylyltransferase activity"/>
    <property type="evidence" value="ECO:0007669"/>
    <property type="project" value="TreeGrafter"/>
</dbReference>
<evidence type="ECO:0008006" key="11">
    <source>
        <dbReference type="Google" id="ProtNLM"/>
    </source>
</evidence>
<feature type="domain" description="Terminal uridylyltransferase 4/7 nucleotidyltransferase" evidence="7">
    <location>
        <begin position="44"/>
        <end position="175"/>
    </location>
</feature>
<dbReference type="Pfam" id="PF19088">
    <property type="entry name" value="TUTase"/>
    <property type="match status" value="1"/>
</dbReference>
<dbReference type="Gene3D" id="3.30.460.10">
    <property type="entry name" value="Beta Polymerase, domain 2"/>
    <property type="match status" value="2"/>
</dbReference>
<protein>
    <recommendedName>
        <fullName evidence="11">Terminal uridylyltransferase 7</fullName>
    </recommendedName>
</protein>
<comment type="caution">
    <text evidence="9">The sequence shown here is derived from an EMBL/GenBank/DDBJ whole genome shotgun (WGS) entry which is preliminary data.</text>
</comment>
<evidence type="ECO:0000313" key="9">
    <source>
        <dbReference type="EMBL" id="KAJ9581297.1"/>
    </source>
</evidence>
<evidence type="ECO:0000256" key="5">
    <source>
        <dbReference type="ARBA" id="ARBA00022842"/>
    </source>
</evidence>
<dbReference type="GO" id="GO:0046872">
    <property type="term" value="F:metal ion binding"/>
    <property type="evidence" value="ECO:0007669"/>
    <property type="project" value="UniProtKB-KW"/>
</dbReference>
<comment type="cofactor">
    <cofactor evidence="2">
        <name>Mg(2+)</name>
        <dbReference type="ChEBI" id="CHEBI:18420"/>
    </cofactor>
</comment>
<dbReference type="EMBL" id="JASPKZ010007958">
    <property type="protein sequence ID" value="KAJ9581297.1"/>
    <property type="molecule type" value="Genomic_DNA"/>
</dbReference>
<gene>
    <name evidence="9" type="ORF">L9F63_023531</name>
</gene>
<dbReference type="InterPro" id="IPR045100">
    <property type="entry name" value="TUT4/7_NTP_transf"/>
</dbReference>
<dbReference type="InterPro" id="IPR043519">
    <property type="entry name" value="NT_sf"/>
</dbReference>
<evidence type="ECO:0000259" key="7">
    <source>
        <dbReference type="Pfam" id="PF19088"/>
    </source>
</evidence>
<dbReference type="Gene3D" id="1.10.1410.10">
    <property type="match status" value="2"/>
</dbReference>
<evidence type="ECO:0000256" key="3">
    <source>
        <dbReference type="ARBA" id="ARBA00022679"/>
    </source>
</evidence>
<name>A0AAD7ZJL5_DIPPU</name>
<reference evidence="9" key="2">
    <citation type="submission" date="2023-05" db="EMBL/GenBank/DDBJ databases">
        <authorList>
            <person name="Fouks B."/>
        </authorList>
    </citation>
    <scope>NUCLEOTIDE SEQUENCE</scope>
    <source>
        <strain evidence="9">Stay&amp;Tobe</strain>
        <tissue evidence="9">Testes</tissue>
    </source>
</reference>
<dbReference type="GO" id="GO:0031123">
    <property type="term" value="P:RNA 3'-end processing"/>
    <property type="evidence" value="ECO:0007669"/>
    <property type="project" value="TreeGrafter"/>
</dbReference>
<evidence type="ECO:0000259" key="8">
    <source>
        <dbReference type="Pfam" id="PF22600"/>
    </source>
</evidence>
<feature type="non-terminal residue" evidence="9">
    <location>
        <position position="1"/>
    </location>
</feature>
<evidence type="ECO:0000256" key="1">
    <source>
        <dbReference type="ARBA" id="ARBA00001936"/>
    </source>
</evidence>
<dbReference type="Pfam" id="PF22600">
    <property type="entry name" value="MTPAP-like_central"/>
    <property type="match status" value="1"/>
</dbReference>
<dbReference type="SUPFAM" id="SSF81301">
    <property type="entry name" value="Nucleotidyltransferase"/>
    <property type="match status" value="2"/>
</dbReference>
<dbReference type="Proteomes" id="UP001233999">
    <property type="component" value="Unassembled WGS sequence"/>
</dbReference>
<organism evidence="9 10">
    <name type="scientific">Diploptera punctata</name>
    <name type="common">Pacific beetle cockroach</name>
    <dbReference type="NCBI Taxonomy" id="6984"/>
    <lineage>
        <taxon>Eukaryota</taxon>
        <taxon>Metazoa</taxon>
        <taxon>Ecdysozoa</taxon>
        <taxon>Arthropoda</taxon>
        <taxon>Hexapoda</taxon>
        <taxon>Insecta</taxon>
        <taxon>Pterygota</taxon>
        <taxon>Neoptera</taxon>
        <taxon>Polyneoptera</taxon>
        <taxon>Dictyoptera</taxon>
        <taxon>Blattodea</taxon>
        <taxon>Blaberoidea</taxon>
        <taxon>Blaberidae</taxon>
        <taxon>Diplopterinae</taxon>
        <taxon>Diploptera</taxon>
    </lineage>
</organism>
<dbReference type="InterPro" id="IPR002058">
    <property type="entry name" value="PAP_assoc"/>
</dbReference>
<evidence type="ECO:0000259" key="6">
    <source>
        <dbReference type="Pfam" id="PF03828"/>
    </source>
</evidence>
<comment type="cofactor">
    <cofactor evidence="1">
        <name>Mn(2+)</name>
        <dbReference type="ChEBI" id="CHEBI:29035"/>
    </cofactor>
</comment>
<keyword evidence="5" id="KW-0460">Magnesium</keyword>
<keyword evidence="4" id="KW-0479">Metal-binding</keyword>
<feature type="domain" description="PAP-associated" evidence="6">
    <location>
        <begin position="742"/>
        <end position="794"/>
    </location>
</feature>